<dbReference type="InterPro" id="IPR051713">
    <property type="entry name" value="T-cell_Activation_Regulation"/>
</dbReference>
<dbReference type="PROSITE" id="PS50835">
    <property type="entry name" value="IG_LIKE"/>
    <property type="match status" value="1"/>
</dbReference>
<dbReference type="PANTHER" id="PTHR25466">
    <property type="entry name" value="T-LYMPHOCYTE ACTIVATION ANTIGEN"/>
    <property type="match status" value="1"/>
</dbReference>
<dbReference type="SUPFAM" id="SSF48726">
    <property type="entry name" value="Immunoglobulin"/>
    <property type="match status" value="1"/>
</dbReference>
<dbReference type="PANTHER" id="PTHR25466:SF11">
    <property type="entry name" value="GALECTIN 17-RELATED"/>
    <property type="match status" value="1"/>
</dbReference>
<evidence type="ECO:0000256" key="7">
    <source>
        <dbReference type="ARBA" id="ARBA00023157"/>
    </source>
</evidence>
<keyword evidence="3" id="KW-0812">Transmembrane</keyword>
<evidence type="ECO:0000256" key="6">
    <source>
        <dbReference type="ARBA" id="ARBA00023136"/>
    </source>
</evidence>
<dbReference type="GeneTree" id="ENSGT01030000234828"/>
<keyword evidence="2" id="KW-1003">Cell membrane</keyword>
<keyword evidence="8" id="KW-0675">Receptor</keyword>
<evidence type="ECO:0000256" key="2">
    <source>
        <dbReference type="ARBA" id="ARBA00022475"/>
    </source>
</evidence>
<keyword evidence="13" id="KW-1185">Reference proteome</keyword>
<accession>A0A7N8WJ84</accession>
<keyword evidence="10" id="KW-0393">Immunoglobulin domain</keyword>
<dbReference type="GO" id="GO:0006955">
    <property type="term" value="P:immune response"/>
    <property type="evidence" value="ECO:0007669"/>
    <property type="project" value="TreeGrafter"/>
</dbReference>
<reference evidence="12" key="1">
    <citation type="submission" date="2025-08" db="UniProtKB">
        <authorList>
            <consortium name="Ensembl"/>
        </authorList>
    </citation>
    <scope>IDENTIFICATION</scope>
</reference>
<dbReference type="InterPro" id="IPR013106">
    <property type="entry name" value="Ig_V-set"/>
</dbReference>
<protein>
    <submittedName>
        <fullName evidence="12">Galectin 17</fullName>
    </submittedName>
</protein>
<comment type="subcellular location">
    <subcellularLocation>
        <location evidence="1">Cell membrane</location>
        <topology evidence="1">Single-pass type I membrane protein</topology>
    </subcellularLocation>
</comment>
<keyword evidence="9" id="KW-0325">Glycoprotein</keyword>
<proteinExistence type="predicted"/>
<keyword evidence="6" id="KW-0472">Membrane</keyword>
<sequence>MCCEIIRAHTSADTPADKDRVMWLKAWVLGSPHHCSSTASLPPDSSFPSSALNVATITSRVGDKAVLPCRWKTVLENVPLQDFHIQWMIPGSLVFEQQGQQMWQAGDFEGRVEVPEQRLEDGDCSLIISDVQISDTGRYESFMVVNGPRSVKTRAFIQGVKLFVLDHKSFQSCGPGEDLVLDLHTPHSARLVFQSSNSSEWSDLWMRGDENGERLEKHPVKEQLTIRKVKSSDEGTYKVLDERGLAVSTVQLSVEGEKTTVFTTNYDVAKSSCSVFLTLAVLITSFLTSRLL</sequence>
<evidence type="ECO:0000313" key="12">
    <source>
        <dbReference type="Ensembl" id="ENSMAMP00000036455.1"/>
    </source>
</evidence>
<evidence type="ECO:0000259" key="11">
    <source>
        <dbReference type="PROSITE" id="PS50835"/>
    </source>
</evidence>
<dbReference type="InterPro" id="IPR036179">
    <property type="entry name" value="Ig-like_dom_sf"/>
</dbReference>
<evidence type="ECO:0000256" key="1">
    <source>
        <dbReference type="ARBA" id="ARBA00004251"/>
    </source>
</evidence>
<organism evidence="12 13">
    <name type="scientific">Mastacembelus armatus</name>
    <name type="common">zig-zag eel</name>
    <dbReference type="NCBI Taxonomy" id="205130"/>
    <lineage>
        <taxon>Eukaryota</taxon>
        <taxon>Metazoa</taxon>
        <taxon>Chordata</taxon>
        <taxon>Craniata</taxon>
        <taxon>Vertebrata</taxon>
        <taxon>Euteleostomi</taxon>
        <taxon>Actinopterygii</taxon>
        <taxon>Neopterygii</taxon>
        <taxon>Teleostei</taxon>
        <taxon>Neoteleostei</taxon>
        <taxon>Acanthomorphata</taxon>
        <taxon>Anabantaria</taxon>
        <taxon>Synbranchiformes</taxon>
        <taxon>Mastacembelidae</taxon>
        <taxon>Mastacembelus</taxon>
    </lineage>
</organism>
<dbReference type="InterPro" id="IPR003599">
    <property type="entry name" value="Ig_sub"/>
</dbReference>
<dbReference type="GO" id="GO:0042130">
    <property type="term" value="P:negative regulation of T cell proliferation"/>
    <property type="evidence" value="ECO:0007669"/>
    <property type="project" value="TreeGrafter"/>
</dbReference>
<keyword evidence="5" id="KW-1133">Transmembrane helix</keyword>
<dbReference type="InParanoid" id="A0A7N8WJ84"/>
<feature type="domain" description="Ig-like" evidence="11">
    <location>
        <begin position="48"/>
        <end position="139"/>
    </location>
</feature>
<evidence type="ECO:0000313" key="13">
    <source>
        <dbReference type="Proteomes" id="UP000261640"/>
    </source>
</evidence>
<evidence type="ECO:0000256" key="4">
    <source>
        <dbReference type="ARBA" id="ARBA00022729"/>
    </source>
</evidence>
<dbReference type="GO" id="GO:0042102">
    <property type="term" value="P:positive regulation of T cell proliferation"/>
    <property type="evidence" value="ECO:0007669"/>
    <property type="project" value="TreeGrafter"/>
</dbReference>
<dbReference type="Pfam" id="PF07686">
    <property type="entry name" value="V-set"/>
    <property type="match status" value="1"/>
</dbReference>
<evidence type="ECO:0000256" key="10">
    <source>
        <dbReference type="ARBA" id="ARBA00023319"/>
    </source>
</evidence>
<dbReference type="GO" id="GO:0007166">
    <property type="term" value="P:cell surface receptor signaling pathway"/>
    <property type="evidence" value="ECO:0007669"/>
    <property type="project" value="TreeGrafter"/>
</dbReference>
<name>A0A7N8WJ84_9TELE</name>
<dbReference type="GO" id="GO:0031295">
    <property type="term" value="P:T cell costimulation"/>
    <property type="evidence" value="ECO:0007669"/>
    <property type="project" value="TreeGrafter"/>
</dbReference>
<dbReference type="GO" id="GO:0009897">
    <property type="term" value="C:external side of plasma membrane"/>
    <property type="evidence" value="ECO:0007669"/>
    <property type="project" value="TreeGrafter"/>
</dbReference>
<evidence type="ECO:0000256" key="3">
    <source>
        <dbReference type="ARBA" id="ARBA00022692"/>
    </source>
</evidence>
<keyword evidence="4" id="KW-0732">Signal</keyword>
<dbReference type="InterPro" id="IPR013783">
    <property type="entry name" value="Ig-like_fold"/>
</dbReference>
<dbReference type="SMART" id="SM00409">
    <property type="entry name" value="IG"/>
    <property type="match status" value="2"/>
</dbReference>
<reference evidence="12" key="2">
    <citation type="submission" date="2025-09" db="UniProtKB">
        <authorList>
            <consortium name="Ensembl"/>
        </authorList>
    </citation>
    <scope>IDENTIFICATION</scope>
</reference>
<dbReference type="AlphaFoldDB" id="A0A7N8WJ84"/>
<evidence type="ECO:0000256" key="9">
    <source>
        <dbReference type="ARBA" id="ARBA00023180"/>
    </source>
</evidence>
<dbReference type="Ensembl" id="ENSMAMT00000041335.1">
    <property type="protein sequence ID" value="ENSMAMP00000036455.1"/>
    <property type="gene ID" value="ENSMAMG00000021040.2"/>
</dbReference>
<dbReference type="Proteomes" id="UP000261640">
    <property type="component" value="Unplaced"/>
</dbReference>
<dbReference type="InterPro" id="IPR007110">
    <property type="entry name" value="Ig-like_dom"/>
</dbReference>
<dbReference type="Gene3D" id="2.60.40.10">
    <property type="entry name" value="Immunoglobulins"/>
    <property type="match status" value="1"/>
</dbReference>
<keyword evidence="7" id="KW-1015">Disulfide bond</keyword>
<evidence type="ECO:0000256" key="5">
    <source>
        <dbReference type="ARBA" id="ARBA00022989"/>
    </source>
</evidence>
<evidence type="ECO:0000256" key="8">
    <source>
        <dbReference type="ARBA" id="ARBA00023170"/>
    </source>
</evidence>
<dbReference type="GO" id="GO:0071222">
    <property type="term" value="P:cellular response to lipopolysaccharide"/>
    <property type="evidence" value="ECO:0007669"/>
    <property type="project" value="TreeGrafter"/>
</dbReference>